<keyword evidence="7 8" id="KW-0411">Iron-sulfur</keyword>
<dbReference type="Pfam" id="PF04055">
    <property type="entry name" value="Radical_SAM"/>
    <property type="match status" value="1"/>
</dbReference>
<sequence>MSVTPSPRRVALLTLGCARNEVDSEELAARLDAGGWQVSTDAEGADVVVVNTCGFVEKAKQDSIETLLAAADTGAKVVAAGCMAERYGRELAESLPEAAAVLSFDDYTDIAGRLDGVLTGEQFTAHTPRDRRELLPITPVQRRSADVVVPGHATVDKHTPAHLRQVLRRRLDAGPVASLKLASGCDRRCSFCAIPSFRGAFVSRDPQELLAEAEWLAKSGVRELVLVSENSTSYGKDLGDPRLLDKLLPQLAAVPGIVRVRASYLQPAETRPGLVEVIAGTPGVAAYYDLSFQHSSEPVLRRMRRFGSTERFLELLDSARRLAPEAGARSNFIVGFPGETRADVDELVRFLTEARLDAIGVFDYSDEDGTEAAGLPGKVREDTVKRRYDRVVSLADELCAQRAEERLDSTVEVLVDSVAGGEIEGRAAHQAPEVDGSTTLVAGEAGVDLAALRPGDLVRARVSGTEGVDLIAVPVEMIDAVPR</sequence>
<dbReference type="PROSITE" id="PS50926">
    <property type="entry name" value="TRAM"/>
    <property type="match status" value="1"/>
</dbReference>
<dbReference type="GO" id="GO:0046872">
    <property type="term" value="F:metal ion binding"/>
    <property type="evidence" value="ECO:0007669"/>
    <property type="project" value="UniProtKB-KW"/>
</dbReference>
<dbReference type="Gene3D" id="3.40.50.12160">
    <property type="entry name" value="Methylthiotransferase, N-terminal domain"/>
    <property type="match status" value="1"/>
</dbReference>
<dbReference type="Gene3D" id="3.80.30.20">
    <property type="entry name" value="tm_1862 like domain"/>
    <property type="match status" value="1"/>
</dbReference>
<dbReference type="GO" id="GO:0005829">
    <property type="term" value="C:cytosol"/>
    <property type="evidence" value="ECO:0007669"/>
    <property type="project" value="TreeGrafter"/>
</dbReference>
<comment type="similarity">
    <text evidence="8">Belongs to the methylthiotransferase family. RimO subfamily.</text>
</comment>
<dbReference type="EC" id="2.8.4.4" evidence="8"/>
<dbReference type="NCBIfam" id="TIGR01125">
    <property type="entry name" value="30S ribosomal protein S12 methylthiotransferase RimO"/>
    <property type="match status" value="1"/>
</dbReference>
<keyword evidence="3 8" id="KW-0808">Transferase</keyword>
<keyword evidence="12" id="KW-0687">Ribonucleoprotein</keyword>
<dbReference type="GO" id="GO:0035600">
    <property type="term" value="P:tRNA methylthiolation"/>
    <property type="evidence" value="ECO:0007669"/>
    <property type="project" value="UniProtKB-ARBA"/>
</dbReference>
<keyword evidence="5 8" id="KW-0479">Metal-binding</keyword>
<dbReference type="SFLD" id="SFLDF00274">
    <property type="entry name" value="ribosomal_protein_S12_methylth"/>
    <property type="match status" value="1"/>
</dbReference>
<dbReference type="PROSITE" id="PS51918">
    <property type="entry name" value="RADICAL_SAM"/>
    <property type="match status" value="1"/>
</dbReference>
<reference evidence="12" key="1">
    <citation type="submission" date="2021-01" db="EMBL/GenBank/DDBJ databases">
        <title>Whole genome shotgun sequence of Actinoplanes rishiriensis NBRC 108556.</title>
        <authorList>
            <person name="Komaki H."/>
            <person name="Tamura T."/>
        </authorList>
    </citation>
    <scope>NUCLEOTIDE SEQUENCE</scope>
    <source>
        <strain evidence="12">NBRC 108556</strain>
    </source>
</reference>
<dbReference type="RefSeq" id="WP_203779793.1">
    <property type="nucleotide sequence ID" value="NZ_BOMV01000007.1"/>
</dbReference>
<name>A0A919JZ07_9ACTN</name>
<comment type="function">
    <text evidence="8">Catalyzes the methylthiolation of an aspartic acid residue of ribosomal protein uS12.</text>
</comment>
<dbReference type="SFLD" id="SFLDG01082">
    <property type="entry name" value="B12-binding_domain_containing"/>
    <property type="match status" value="1"/>
</dbReference>
<keyword evidence="13" id="KW-1185">Reference proteome</keyword>
<dbReference type="EMBL" id="BOMV01000007">
    <property type="protein sequence ID" value="GIE93551.1"/>
    <property type="molecule type" value="Genomic_DNA"/>
</dbReference>
<dbReference type="PROSITE" id="PS51449">
    <property type="entry name" value="MTTASE_N"/>
    <property type="match status" value="1"/>
</dbReference>
<dbReference type="GO" id="GO:0005840">
    <property type="term" value="C:ribosome"/>
    <property type="evidence" value="ECO:0007669"/>
    <property type="project" value="UniProtKB-KW"/>
</dbReference>
<dbReference type="InterPro" id="IPR006638">
    <property type="entry name" value="Elp3/MiaA/NifB-like_rSAM"/>
</dbReference>
<evidence type="ECO:0000259" key="11">
    <source>
        <dbReference type="PROSITE" id="PS51918"/>
    </source>
</evidence>
<dbReference type="InterPro" id="IPR038135">
    <property type="entry name" value="Methylthiotransferase_N_sf"/>
</dbReference>
<dbReference type="InterPro" id="IPR058240">
    <property type="entry name" value="rSAM_sf"/>
</dbReference>
<keyword evidence="12" id="KW-0689">Ribosomal protein</keyword>
<feature type="binding site" evidence="8">
    <location>
        <position position="82"/>
    </location>
    <ligand>
        <name>[4Fe-4S] cluster</name>
        <dbReference type="ChEBI" id="CHEBI:49883"/>
        <label>1</label>
    </ligand>
</feature>
<evidence type="ECO:0000259" key="9">
    <source>
        <dbReference type="PROSITE" id="PS50926"/>
    </source>
</evidence>
<evidence type="ECO:0000259" key="10">
    <source>
        <dbReference type="PROSITE" id="PS51449"/>
    </source>
</evidence>
<feature type="binding site" evidence="8">
    <location>
        <position position="189"/>
    </location>
    <ligand>
        <name>[4Fe-4S] cluster</name>
        <dbReference type="ChEBI" id="CHEBI:49883"/>
        <label>2</label>
        <note>4Fe-4S-S-AdoMet</note>
    </ligand>
</feature>
<dbReference type="GO" id="GO:0051539">
    <property type="term" value="F:4 iron, 4 sulfur cluster binding"/>
    <property type="evidence" value="ECO:0007669"/>
    <property type="project" value="UniProtKB-UniRule"/>
</dbReference>
<dbReference type="SFLD" id="SFLDG01061">
    <property type="entry name" value="methylthiotransferase"/>
    <property type="match status" value="1"/>
</dbReference>
<dbReference type="InterPro" id="IPR013848">
    <property type="entry name" value="Methylthiotransferase_N"/>
</dbReference>
<feature type="domain" description="Radical SAM core" evidence="11">
    <location>
        <begin position="171"/>
        <end position="402"/>
    </location>
</feature>
<comment type="caution">
    <text evidence="12">The sequence shown here is derived from an EMBL/GenBank/DDBJ whole genome shotgun (WGS) entry which is preliminary data.</text>
</comment>
<feature type="binding site" evidence="8">
    <location>
        <position position="185"/>
    </location>
    <ligand>
        <name>[4Fe-4S] cluster</name>
        <dbReference type="ChEBI" id="CHEBI:49883"/>
        <label>2</label>
        <note>4Fe-4S-S-AdoMet</note>
    </ligand>
</feature>
<dbReference type="FunFam" id="3.80.30.20:FF:000001">
    <property type="entry name" value="tRNA-2-methylthio-N(6)-dimethylallyladenosine synthase 2"/>
    <property type="match status" value="1"/>
</dbReference>
<feature type="binding site" evidence="8">
    <location>
        <position position="53"/>
    </location>
    <ligand>
        <name>[4Fe-4S] cluster</name>
        <dbReference type="ChEBI" id="CHEBI:49883"/>
        <label>1</label>
    </ligand>
</feature>
<feature type="binding site" evidence="8">
    <location>
        <position position="17"/>
    </location>
    <ligand>
        <name>[4Fe-4S] cluster</name>
        <dbReference type="ChEBI" id="CHEBI:49883"/>
        <label>1</label>
    </ligand>
</feature>
<feature type="domain" description="TRAM" evidence="9">
    <location>
        <begin position="404"/>
        <end position="476"/>
    </location>
</feature>
<dbReference type="SMART" id="SM00729">
    <property type="entry name" value="Elp3"/>
    <property type="match status" value="1"/>
</dbReference>
<accession>A0A919JZ07</accession>
<proteinExistence type="inferred from homology"/>
<comment type="cofactor">
    <cofactor evidence="8">
        <name>[4Fe-4S] cluster</name>
        <dbReference type="ChEBI" id="CHEBI:49883"/>
    </cofactor>
    <text evidence="8">Binds 2 [4Fe-4S] clusters. One cluster is coordinated with 3 cysteines and an exchangeable S-adenosyl-L-methionine.</text>
</comment>
<comment type="subcellular location">
    <subcellularLocation>
        <location evidence="8">Cytoplasm</location>
    </subcellularLocation>
</comment>
<dbReference type="Pfam" id="PF00919">
    <property type="entry name" value="UPF0004"/>
    <property type="match status" value="1"/>
</dbReference>
<dbReference type="PANTHER" id="PTHR43837">
    <property type="entry name" value="RIBOSOMAL PROTEIN S12 METHYLTHIOTRANSFERASE RIMO"/>
    <property type="match status" value="1"/>
</dbReference>
<evidence type="ECO:0000256" key="2">
    <source>
        <dbReference type="ARBA" id="ARBA00022490"/>
    </source>
</evidence>
<feature type="binding site" evidence="8">
    <location>
        <position position="192"/>
    </location>
    <ligand>
        <name>[4Fe-4S] cluster</name>
        <dbReference type="ChEBI" id="CHEBI:49883"/>
        <label>2</label>
        <note>4Fe-4S-S-AdoMet</note>
    </ligand>
</feature>
<feature type="domain" description="MTTase N-terminal" evidence="10">
    <location>
        <begin position="8"/>
        <end position="119"/>
    </location>
</feature>
<dbReference type="Gene3D" id="2.40.50.140">
    <property type="entry name" value="Nucleic acid-binding proteins"/>
    <property type="match status" value="1"/>
</dbReference>
<dbReference type="InterPro" id="IPR012340">
    <property type="entry name" value="NA-bd_OB-fold"/>
</dbReference>
<evidence type="ECO:0000313" key="13">
    <source>
        <dbReference type="Proteomes" id="UP000636960"/>
    </source>
</evidence>
<keyword evidence="1 8" id="KW-0004">4Fe-4S</keyword>
<evidence type="ECO:0000256" key="5">
    <source>
        <dbReference type="ARBA" id="ARBA00022723"/>
    </source>
</evidence>
<evidence type="ECO:0000256" key="3">
    <source>
        <dbReference type="ARBA" id="ARBA00022679"/>
    </source>
</evidence>
<dbReference type="InterPro" id="IPR005839">
    <property type="entry name" value="Methylthiotransferase"/>
</dbReference>
<dbReference type="SFLD" id="SFLDS00029">
    <property type="entry name" value="Radical_SAM"/>
    <property type="match status" value="1"/>
</dbReference>
<dbReference type="SUPFAM" id="SSF102114">
    <property type="entry name" value="Radical SAM enzymes"/>
    <property type="match status" value="1"/>
</dbReference>
<keyword evidence="2 8" id="KW-0963">Cytoplasm</keyword>
<dbReference type="InterPro" id="IPR020612">
    <property type="entry name" value="Methylthiotransferase_CS"/>
</dbReference>
<protein>
    <recommendedName>
        <fullName evidence="8">Ribosomal protein uS12 methylthiotransferase RimO</fullName>
        <shortName evidence="8">uS12 MTTase</shortName>
        <shortName evidence="8">uS12 methylthiotransferase</shortName>
        <ecNumber evidence="8">2.8.4.4</ecNumber>
    </recommendedName>
    <alternativeName>
        <fullName evidence="8">Ribosomal protein uS12 (aspartate-C(3))-methylthiotransferase</fullName>
    </alternativeName>
    <alternativeName>
        <fullName evidence="8">Ribosome maturation factor RimO</fullName>
    </alternativeName>
</protein>
<dbReference type="GO" id="GO:0103039">
    <property type="term" value="F:protein methylthiotransferase activity"/>
    <property type="evidence" value="ECO:0007669"/>
    <property type="project" value="UniProtKB-EC"/>
</dbReference>
<dbReference type="AlphaFoldDB" id="A0A919JZ07"/>
<evidence type="ECO:0000256" key="8">
    <source>
        <dbReference type="HAMAP-Rule" id="MF_01865"/>
    </source>
</evidence>
<evidence type="ECO:0000313" key="12">
    <source>
        <dbReference type="EMBL" id="GIE93551.1"/>
    </source>
</evidence>
<dbReference type="PANTHER" id="PTHR43837:SF1">
    <property type="entry name" value="RIBOSOMAL PROTEIN US12 METHYLTHIOTRANSFERASE RIMO"/>
    <property type="match status" value="1"/>
</dbReference>
<dbReference type="HAMAP" id="MF_01865">
    <property type="entry name" value="MTTase_RimO"/>
    <property type="match status" value="1"/>
</dbReference>
<dbReference type="PROSITE" id="PS01278">
    <property type="entry name" value="MTTASE_RADICAL"/>
    <property type="match status" value="1"/>
</dbReference>
<organism evidence="12 13">
    <name type="scientific">Paractinoplanes rishiriensis</name>
    <dbReference type="NCBI Taxonomy" id="1050105"/>
    <lineage>
        <taxon>Bacteria</taxon>
        <taxon>Bacillati</taxon>
        <taxon>Actinomycetota</taxon>
        <taxon>Actinomycetes</taxon>
        <taxon>Micromonosporales</taxon>
        <taxon>Micromonosporaceae</taxon>
        <taxon>Paractinoplanes</taxon>
    </lineage>
</organism>
<gene>
    <name evidence="8 12" type="primary">rimO</name>
    <name evidence="12" type="ORF">Ari01nite_10160</name>
</gene>
<dbReference type="InterPro" id="IPR005840">
    <property type="entry name" value="Ribosomal_uS12_MeSTrfase_RimO"/>
</dbReference>
<dbReference type="Proteomes" id="UP000636960">
    <property type="component" value="Unassembled WGS sequence"/>
</dbReference>
<dbReference type="InterPro" id="IPR023404">
    <property type="entry name" value="rSAM_horseshoe"/>
</dbReference>
<keyword evidence="6 8" id="KW-0408">Iron</keyword>
<evidence type="ECO:0000256" key="7">
    <source>
        <dbReference type="ARBA" id="ARBA00023014"/>
    </source>
</evidence>
<comment type="catalytic activity">
    <reaction evidence="8">
        <text>L-aspartate(89)-[ribosomal protein uS12]-hydrogen + (sulfur carrier)-SH + AH2 + 2 S-adenosyl-L-methionine = 3-methylsulfanyl-L-aspartate(89)-[ribosomal protein uS12]-hydrogen + (sulfur carrier)-H + 5'-deoxyadenosine + L-methionine + A + S-adenosyl-L-homocysteine + 2 H(+)</text>
        <dbReference type="Rhea" id="RHEA:37087"/>
        <dbReference type="Rhea" id="RHEA-COMP:10460"/>
        <dbReference type="Rhea" id="RHEA-COMP:10461"/>
        <dbReference type="Rhea" id="RHEA-COMP:14737"/>
        <dbReference type="Rhea" id="RHEA-COMP:14739"/>
        <dbReference type="ChEBI" id="CHEBI:13193"/>
        <dbReference type="ChEBI" id="CHEBI:15378"/>
        <dbReference type="ChEBI" id="CHEBI:17319"/>
        <dbReference type="ChEBI" id="CHEBI:17499"/>
        <dbReference type="ChEBI" id="CHEBI:29917"/>
        <dbReference type="ChEBI" id="CHEBI:29961"/>
        <dbReference type="ChEBI" id="CHEBI:57844"/>
        <dbReference type="ChEBI" id="CHEBI:57856"/>
        <dbReference type="ChEBI" id="CHEBI:59789"/>
        <dbReference type="ChEBI" id="CHEBI:64428"/>
        <dbReference type="ChEBI" id="CHEBI:73599"/>
        <dbReference type="EC" id="2.8.4.4"/>
    </reaction>
</comment>
<evidence type="ECO:0000256" key="4">
    <source>
        <dbReference type="ARBA" id="ARBA00022691"/>
    </source>
</evidence>
<evidence type="ECO:0000256" key="1">
    <source>
        <dbReference type="ARBA" id="ARBA00022485"/>
    </source>
</evidence>
<dbReference type="CDD" id="cd01335">
    <property type="entry name" value="Radical_SAM"/>
    <property type="match status" value="1"/>
</dbReference>
<dbReference type="InterPro" id="IPR007197">
    <property type="entry name" value="rSAM"/>
</dbReference>
<dbReference type="Pfam" id="PF18693">
    <property type="entry name" value="TRAM_2"/>
    <property type="match status" value="1"/>
</dbReference>
<dbReference type="GO" id="GO:0035599">
    <property type="term" value="F:aspartic acid methylthiotransferase activity"/>
    <property type="evidence" value="ECO:0007669"/>
    <property type="project" value="TreeGrafter"/>
</dbReference>
<keyword evidence="4 8" id="KW-0949">S-adenosyl-L-methionine</keyword>
<dbReference type="InterPro" id="IPR002792">
    <property type="entry name" value="TRAM_dom"/>
</dbReference>
<evidence type="ECO:0000256" key="6">
    <source>
        <dbReference type="ARBA" id="ARBA00023004"/>
    </source>
</evidence>